<dbReference type="SUPFAM" id="SSF51735">
    <property type="entry name" value="NAD(P)-binding Rossmann-fold domains"/>
    <property type="match status" value="1"/>
</dbReference>
<dbReference type="Proteomes" id="UP000326565">
    <property type="component" value="Unassembled WGS sequence"/>
</dbReference>
<proteinExistence type="predicted"/>
<dbReference type="InterPro" id="IPR036291">
    <property type="entry name" value="NAD(P)-bd_dom_sf"/>
</dbReference>
<accession>A0A5N5XAX1</accession>
<dbReference type="AlphaFoldDB" id="A0A5N5XAX1"/>
<organism evidence="1 2">
    <name type="scientific">Aspergillus leporis</name>
    <dbReference type="NCBI Taxonomy" id="41062"/>
    <lineage>
        <taxon>Eukaryota</taxon>
        <taxon>Fungi</taxon>
        <taxon>Dikarya</taxon>
        <taxon>Ascomycota</taxon>
        <taxon>Pezizomycotina</taxon>
        <taxon>Eurotiomycetes</taxon>
        <taxon>Eurotiomycetidae</taxon>
        <taxon>Eurotiales</taxon>
        <taxon>Aspergillaceae</taxon>
        <taxon>Aspergillus</taxon>
        <taxon>Aspergillus subgen. Circumdati</taxon>
    </lineage>
</organism>
<sequence length="159" mass="17254">MAMSFFQQGQSEGKALLNVSTSVIHSHSGILGIGAYAATKSAFANFLQQLSSELGPGKAQIIDFHPGVVLSPAGRKLGLDESSFSFNDTNLLGRFSVWAASADAAFLHGRFVWASWDIDEFRELKPKILDDPGFLKLGLLGTASFDFPTFLQTQLCKEH</sequence>
<name>A0A5N5XAX1_9EURO</name>
<gene>
    <name evidence="1" type="ORF">BDV29DRAFT_153829</name>
</gene>
<keyword evidence="2" id="KW-1185">Reference proteome</keyword>
<dbReference type="Gene3D" id="3.40.50.720">
    <property type="entry name" value="NAD(P)-binding Rossmann-like Domain"/>
    <property type="match status" value="1"/>
</dbReference>
<dbReference type="OrthoDB" id="1933717at2759"/>
<protein>
    <submittedName>
        <fullName evidence="1">Uncharacterized protein</fullName>
    </submittedName>
</protein>
<evidence type="ECO:0000313" key="2">
    <source>
        <dbReference type="Proteomes" id="UP000326565"/>
    </source>
</evidence>
<evidence type="ECO:0000313" key="1">
    <source>
        <dbReference type="EMBL" id="KAB8077275.1"/>
    </source>
</evidence>
<reference evidence="1 2" key="1">
    <citation type="submission" date="2019-04" db="EMBL/GenBank/DDBJ databases">
        <title>Friends and foes A comparative genomics study of 23 Aspergillus species from section Flavi.</title>
        <authorList>
            <consortium name="DOE Joint Genome Institute"/>
            <person name="Kjaerbolling I."/>
            <person name="Vesth T."/>
            <person name="Frisvad J.C."/>
            <person name="Nybo J.L."/>
            <person name="Theobald S."/>
            <person name="Kildgaard S."/>
            <person name="Isbrandt T."/>
            <person name="Kuo A."/>
            <person name="Sato A."/>
            <person name="Lyhne E.K."/>
            <person name="Kogle M.E."/>
            <person name="Wiebenga A."/>
            <person name="Kun R.S."/>
            <person name="Lubbers R.J."/>
            <person name="Makela M.R."/>
            <person name="Barry K."/>
            <person name="Chovatia M."/>
            <person name="Clum A."/>
            <person name="Daum C."/>
            <person name="Haridas S."/>
            <person name="He G."/>
            <person name="LaButti K."/>
            <person name="Lipzen A."/>
            <person name="Mondo S."/>
            <person name="Riley R."/>
            <person name="Salamov A."/>
            <person name="Simmons B.A."/>
            <person name="Magnuson J.K."/>
            <person name="Henrissat B."/>
            <person name="Mortensen U.H."/>
            <person name="Larsen T.O."/>
            <person name="Devries R.P."/>
            <person name="Grigoriev I.V."/>
            <person name="Machida M."/>
            <person name="Baker S.E."/>
            <person name="Andersen M.R."/>
        </authorList>
    </citation>
    <scope>NUCLEOTIDE SEQUENCE [LARGE SCALE GENOMIC DNA]</scope>
    <source>
        <strain evidence="1 2">CBS 151.66</strain>
    </source>
</reference>
<dbReference type="EMBL" id="ML732170">
    <property type="protein sequence ID" value="KAB8077275.1"/>
    <property type="molecule type" value="Genomic_DNA"/>
</dbReference>